<feature type="compositionally biased region" description="Low complexity" evidence="4">
    <location>
        <begin position="637"/>
        <end position="653"/>
    </location>
</feature>
<protein>
    <recommendedName>
        <fullName evidence="10">RING-CH-type domain-containing protein</fullName>
    </recommendedName>
</protein>
<dbReference type="PANTHER" id="PTHR22734:SF3">
    <property type="entry name" value="RIBOSOME PRODUCTION FACTOR 1"/>
    <property type="match status" value="1"/>
</dbReference>
<evidence type="ECO:0000256" key="2">
    <source>
        <dbReference type="ARBA" id="ARBA00022771"/>
    </source>
</evidence>
<dbReference type="GO" id="GO:0008270">
    <property type="term" value="F:zinc ion binding"/>
    <property type="evidence" value="ECO:0007669"/>
    <property type="project" value="UniProtKB-KW"/>
</dbReference>
<feature type="compositionally biased region" description="Low complexity" evidence="4">
    <location>
        <begin position="351"/>
        <end position="367"/>
    </location>
</feature>
<name>A0A9P8CW77_MORAP</name>
<keyword evidence="1" id="KW-0479">Metal-binding</keyword>
<dbReference type="EMBL" id="JAIFTL010000253">
    <property type="protein sequence ID" value="KAG9320841.1"/>
    <property type="molecule type" value="Genomic_DNA"/>
</dbReference>
<dbReference type="InterPro" id="IPR013083">
    <property type="entry name" value="Znf_RING/FYVE/PHD"/>
</dbReference>
<feature type="transmembrane region" description="Helical" evidence="5">
    <location>
        <begin position="947"/>
        <end position="970"/>
    </location>
</feature>
<reference evidence="8" key="1">
    <citation type="submission" date="2021-07" db="EMBL/GenBank/DDBJ databases">
        <title>Draft genome of Mortierella alpina, strain LL118, isolated from an aspen leaf litter sample.</title>
        <authorList>
            <person name="Yang S."/>
            <person name="Vinatzer B.A."/>
        </authorList>
    </citation>
    <scope>NUCLEOTIDE SEQUENCE</scope>
    <source>
        <strain evidence="8">LL118</strain>
    </source>
</reference>
<feature type="region of interest" description="Disordered" evidence="4">
    <location>
        <begin position="392"/>
        <end position="687"/>
    </location>
</feature>
<dbReference type="GO" id="GO:0042134">
    <property type="term" value="F:rRNA primary transcript binding"/>
    <property type="evidence" value="ECO:0007669"/>
    <property type="project" value="InterPro"/>
</dbReference>
<dbReference type="SMART" id="SM00879">
    <property type="entry name" value="Brix"/>
    <property type="match status" value="1"/>
</dbReference>
<dbReference type="PROSITE" id="PS50833">
    <property type="entry name" value="BRIX"/>
    <property type="match status" value="1"/>
</dbReference>
<comment type="caution">
    <text evidence="8">The sequence shown here is derived from an EMBL/GenBank/DDBJ whole genome shotgun (WGS) entry which is preliminary data.</text>
</comment>
<keyword evidence="5" id="KW-1133">Transmembrane helix</keyword>
<dbReference type="Gene3D" id="3.40.50.10480">
    <property type="entry name" value="Probable brix-domain ribosomal biogenesis protein"/>
    <property type="match status" value="1"/>
</dbReference>
<accession>A0A9P8CW77</accession>
<feature type="transmembrane region" description="Helical" evidence="5">
    <location>
        <begin position="895"/>
        <end position="917"/>
    </location>
</feature>
<dbReference type="PROSITE" id="PS51292">
    <property type="entry name" value="ZF_RING_CH"/>
    <property type="match status" value="1"/>
</dbReference>
<keyword evidence="2" id="KW-0863">Zinc-finger</keyword>
<dbReference type="Gene3D" id="3.30.40.10">
    <property type="entry name" value="Zinc/RING finger domain, C3HC4 (zinc finger)"/>
    <property type="match status" value="1"/>
</dbReference>
<feature type="compositionally biased region" description="Basic and acidic residues" evidence="4">
    <location>
        <begin position="32"/>
        <end position="51"/>
    </location>
</feature>
<evidence type="ECO:0000256" key="5">
    <source>
        <dbReference type="SAM" id="Phobius"/>
    </source>
</evidence>
<evidence type="ECO:0000313" key="8">
    <source>
        <dbReference type="EMBL" id="KAG9320841.1"/>
    </source>
</evidence>
<feature type="domain" description="Brix" evidence="6">
    <location>
        <begin position="94"/>
        <end position="277"/>
    </location>
</feature>
<evidence type="ECO:0000259" key="6">
    <source>
        <dbReference type="PROSITE" id="PS50833"/>
    </source>
</evidence>
<dbReference type="GO" id="GO:0030687">
    <property type="term" value="C:preribosome, large subunit precursor"/>
    <property type="evidence" value="ECO:0007669"/>
    <property type="project" value="TreeGrafter"/>
</dbReference>
<dbReference type="PANTHER" id="PTHR22734">
    <property type="entry name" value="U3 SMALL NUCLEOLAR RIBONUCLEOPROTEIN PROTEIN IMP4"/>
    <property type="match status" value="1"/>
</dbReference>
<dbReference type="SMART" id="SM00744">
    <property type="entry name" value="RINGv"/>
    <property type="match status" value="1"/>
</dbReference>
<keyword evidence="5" id="KW-0812">Transmembrane</keyword>
<feature type="compositionally biased region" description="Polar residues" evidence="4">
    <location>
        <begin position="457"/>
        <end position="467"/>
    </location>
</feature>
<organism evidence="8 9">
    <name type="scientific">Mortierella alpina</name>
    <name type="common">Oleaginous fungus</name>
    <name type="synonym">Mortierella renispora</name>
    <dbReference type="NCBI Taxonomy" id="64518"/>
    <lineage>
        <taxon>Eukaryota</taxon>
        <taxon>Fungi</taxon>
        <taxon>Fungi incertae sedis</taxon>
        <taxon>Mucoromycota</taxon>
        <taxon>Mortierellomycotina</taxon>
        <taxon>Mortierellomycetes</taxon>
        <taxon>Mortierellales</taxon>
        <taxon>Mortierellaceae</taxon>
        <taxon>Mortierella</taxon>
    </lineage>
</organism>
<dbReference type="FunFam" id="3.40.50.10480:FF:000002">
    <property type="entry name" value="Ribosome production factor 1"/>
    <property type="match status" value="1"/>
</dbReference>
<evidence type="ECO:0000256" key="4">
    <source>
        <dbReference type="SAM" id="MobiDB-lite"/>
    </source>
</evidence>
<dbReference type="Proteomes" id="UP000717515">
    <property type="component" value="Unassembled WGS sequence"/>
</dbReference>
<proteinExistence type="predicted"/>
<feature type="region of interest" description="Disordered" evidence="4">
    <location>
        <begin position="351"/>
        <end position="372"/>
    </location>
</feature>
<dbReference type="Pfam" id="PF12906">
    <property type="entry name" value="RINGv"/>
    <property type="match status" value="1"/>
</dbReference>
<dbReference type="GO" id="GO:0000460">
    <property type="term" value="P:maturation of 5.8S rRNA"/>
    <property type="evidence" value="ECO:0007669"/>
    <property type="project" value="TreeGrafter"/>
</dbReference>
<keyword evidence="5" id="KW-0472">Membrane</keyword>
<dbReference type="SUPFAM" id="SSF57850">
    <property type="entry name" value="RING/U-box"/>
    <property type="match status" value="1"/>
</dbReference>
<feature type="transmembrane region" description="Helical" evidence="5">
    <location>
        <begin position="814"/>
        <end position="838"/>
    </location>
</feature>
<dbReference type="InterPro" id="IPR044281">
    <property type="entry name" value="IMP4/RPF1"/>
</dbReference>
<feature type="region of interest" description="Disordered" evidence="4">
    <location>
        <begin position="19"/>
        <end position="60"/>
    </location>
</feature>
<dbReference type="GO" id="GO:0005730">
    <property type="term" value="C:nucleolus"/>
    <property type="evidence" value="ECO:0007669"/>
    <property type="project" value="TreeGrafter"/>
</dbReference>
<dbReference type="AlphaFoldDB" id="A0A9P8CW77"/>
<evidence type="ECO:0000313" key="9">
    <source>
        <dbReference type="Proteomes" id="UP000717515"/>
    </source>
</evidence>
<dbReference type="GO" id="GO:0000470">
    <property type="term" value="P:maturation of LSU-rRNA"/>
    <property type="evidence" value="ECO:0007669"/>
    <property type="project" value="TreeGrafter"/>
</dbReference>
<feature type="compositionally biased region" description="Low complexity" evidence="4">
    <location>
        <begin position="468"/>
        <end position="485"/>
    </location>
</feature>
<dbReference type="Pfam" id="PF04427">
    <property type="entry name" value="Brix"/>
    <property type="match status" value="1"/>
</dbReference>
<evidence type="ECO:0000256" key="1">
    <source>
        <dbReference type="ARBA" id="ARBA00022723"/>
    </source>
</evidence>
<feature type="compositionally biased region" description="Low complexity" evidence="4">
    <location>
        <begin position="557"/>
        <end position="575"/>
    </location>
</feature>
<dbReference type="CDD" id="cd16495">
    <property type="entry name" value="RING_CH-C4HC3_MARCH"/>
    <property type="match status" value="1"/>
</dbReference>
<feature type="compositionally biased region" description="Polar residues" evidence="4">
    <location>
        <begin position="619"/>
        <end position="636"/>
    </location>
</feature>
<evidence type="ECO:0000259" key="7">
    <source>
        <dbReference type="PROSITE" id="PS51292"/>
    </source>
</evidence>
<gene>
    <name evidence="8" type="ORF">KVV02_001716</name>
</gene>
<feature type="compositionally biased region" description="Low complexity" evidence="4">
    <location>
        <begin position="425"/>
        <end position="443"/>
    </location>
</feature>
<dbReference type="SUPFAM" id="SSF52954">
    <property type="entry name" value="Class II aaRS ABD-related"/>
    <property type="match status" value="1"/>
</dbReference>
<feature type="compositionally biased region" description="Polar residues" evidence="4">
    <location>
        <begin position="531"/>
        <end position="543"/>
    </location>
</feature>
<keyword evidence="3" id="KW-0862">Zinc</keyword>
<feature type="compositionally biased region" description="Polar residues" evidence="4">
    <location>
        <begin position="505"/>
        <end position="523"/>
    </location>
</feature>
<dbReference type="InterPro" id="IPR011016">
    <property type="entry name" value="Znf_RING-CH"/>
</dbReference>
<evidence type="ECO:0008006" key="10">
    <source>
        <dbReference type="Google" id="ProtNLM"/>
    </source>
</evidence>
<feature type="compositionally biased region" description="Basic residues" evidence="4">
    <location>
        <begin position="21"/>
        <end position="31"/>
    </location>
</feature>
<sequence length="992" mass="110006">MVEINTIKNKLKREELYQKQKNAKAKHKRDRRTALQKDESSNPEKKEKRLAENVPNTLENTREFDETIVEEDAEVAADEETDEFAQYFKNGVAPKILITTSKGPSASVYEFATELVDIFPNTHFVKRRPQFEMRHIIEFSKNRDFTDIMVINEDRKEPNALTLIHLPDGPTAHFKLSSIALSKDIEGHGRTSSHKPELILNNFNTRLGHTIGRMFTALFPHVPEFQGRQVATLHNQRDFIFFRRHRYMFKNAKRVNLQELGPRFTLKLKWLQKGTFDRKGEHEWMFKPEMETTPIASITPSSAFHPVRLLATKSSLLFTAHSPKPRFARSLGLVLPSSNLLSTRTMDTPASADSSIAAASAKPAAQRSQDDMAHDHDFDELVDEDWLDMDNPPQTLPLLRNTGLADPVKDDHQVPSVPLPTTQQVSAVDTSASATETATEPVVPFALTVSTEDIRSLEQQGREQTPASSSPSSSSDSEFSLLNPSTEQSRKNSISSIMSYHPLTPTGSRTQGASASPATSEGHSSQEQDYQHAATITSPSFSDFVQVGSDHGDDFSGIDSGSTRSSSAQTPASASSDEKDRLDEEEEASISAVPLVKIEKSNTPDLAAEPSSEQERSLRNQQSTIGATSSSTLHQDASSPASEPLASPSTAPALKRAMYRTTVVDATSSSEDERQPSSAGIRHRATYTANTDREDIQRSFYGVSSATSTMPGAFNLGLDAELHSRTRPAAAVNAAPVHDPPMDERQCRICLGGADEEDTLGRLISPCLCKGSMKYVHVECLNAWRARSPKRESHYKCDTCKYSFSFRRTSLARYLAHPLTVFVLTVLVFAAAVFAAGFAMKLLLYLTLDEPHDFIYPVDIDDYDADQLVQLRKEMYVFKTPDSLRAVFRIDKTHMVFGSFFVSIIGFMQLLFSTIWMGGGGGVFRVGGFGLGGGRRRGARGERQREAGIGGVVMVVVLVFGLFKSVYMTYQFVHKVSRRVLAKAELMVLEVQ</sequence>
<feature type="domain" description="RING-CH-type" evidence="7">
    <location>
        <begin position="739"/>
        <end position="807"/>
    </location>
</feature>
<dbReference type="InterPro" id="IPR007109">
    <property type="entry name" value="Brix"/>
</dbReference>
<evidence type="ECO:0000256" key="3">
    <source>
        <dbReference type="ARBA" id="ARBA00022833"/>
    </source>
</evidence>